<dbReference type="InterPro" id="IPR007111">
    <property type="entry name" value="NACHT_NTPase"/>
</dbReference>
<organism evidence="2 3">
    <name type="scientific">Stanieria cyanosphaera (strain ATCC 29371 / PCC 7437)</name>
    <dbReference type="NCBI Taxonomy" id="111780"/>
    <lineage>
        <taxon>Bacteria</taxon>
        <taxon>Bacillati</taxon>
        <taxon>Cyanobacteriota</taxon>
        <taxon>Cyanophyceae</taxon>
        <taxon>Pleurocapsales</taxon>
        <taxon>Dermocarpellaceae</taxon>
        <taxon>Stanieria</taxon>
    </lineage>
</organism>
<evidence type="ECO:0000313" key="2">
    <source>
        <dbReference type="EMBL" id="AFZ34324.1"/>
    </source>
</evidence>
<dbReference type="eggNOG" id="COG0464">
    <property type="taxonomic scope" value="Bacteria"/>
</dbReference>
<accession>K9XQF9</accession>
<dbReference type="GO" id="GO:0003677">
    <property type="term" value="F:DNA binding"/>
    <property type="evidence" value="ECO:0007669"/>
    <property type="project" value="InterPro"/>
</dbReference>
<keyword evidence="3" id="KW-1185">Reference proteome</keyword>
<dbReference type="STRING" id="111780.Sta7437_0730"/>
<dbReference type="EMBL" id="CP003653">
    <property type="protein sequence ID" value="AFZ34324.1"/>
    <property type="molecule type" value="Genomic_DNA"/>
</dbReference>
<proteinExistence type="predicted"/>
<dbReference type="Pfam" id="PF05729">
    <property type="entry name" value="NACHT"/>
    <property type="match status" value="1"/>
</dbReference>
<dbReference type="RefSeq" id="WP_015191997.1">
    <property type="nucleotide sequence ID" value="NC_019748.1"/>
</dbReference>
<reference evidence="3" key="1">
    <citation type="journal article" date="2013" name="Proc. Natl. Acad. Sci. U.S.A.">
        <title>Improving the coverage of the cyanobacterial phylum using diversity-driven genome sequencing.</title>
        <authorList>
            <person name="Shih P.M."/>
            <person name="Wu D."/>
            <person name="Latifi A."/>
            <person name="Axen S.D."/>
            <person name="Fewer D.P."/>
            <person name="Talla E."/>
            <person name="Calteau A."/>
            <person name="Cai F."/>
            <person name="Tandeau de Marsac N."/>
            <person name="Rippka R."/>
            <person name="Herdman M."/>
            <person name="Sivonen K."/>
            <person name="Coursin T."/>
            <person name="Laurent T."/>
            <person name="Goodwin L."/>
            <person name="Nolan M."/>
            <person name="Davenport K.W."/>
            <person name="Han C.S."/>
            <person name="Rubin E.M."/>
            <person name="Eisen J.A."/>
            <person name="Woyke T."/>
            <person name="Gugger M."/>
            <person name="Kerfeld C.A."/>
        </authorList>
    </citation>
    <scope>NUCLEOTIDE SEQUENCE [LARGE SCALE GENOMIC DNA]</scope>
    <source>
        <strain evidence="3">ATCC 29371 / PCC 7437</strain>
    </source>
</reference>
<dbReference type="PANTHER" id="PTHR47691">
    <property type="entry name" value="REGULATOR-RELATED"/>
    <property type="match status" value="1"/>
</dbReference>
<name>K9XQF9_STAC7</name>
<dbReference type="Gene3D" id="3.40.50.300">
    <property type="entry name" value="P-loop containing nucleotide triphosphate hydrolases"/>
    <property type="match status" value="1"/>
</dbReference>
<dbReference type="PRINTS" id="PR00364">
    <property type="entry name" value="DISEASERSIST"/>
</dbReference>
<gene>
    <name evidence="2" type="ordered locus">Sta7437_0730</name>
</gene>
<dbReference type="HOGENOM" id="CLU_025923_2_1_3"/>
<evidence type="ECO:0000313" key="3">
    <source>
        <dbReference type="Proteomes" id="UP000010473"/>
    </source>
</evidence>
<feature type="domain" description="HTH cro/C1-type" evidence="1">
    <location>
        <begin position="10"/>
        <end position="51"/>
    </location>
</feature>
<dbReference type="SUPFAM" id="SSF47413">
    <property type="entry name" value="lambda repressor-like DNA-binding domains"/>
    <property type="match status" value="1"/>
</dbReference>
<dbReference type="eggNOG" id="COG3655">
    <property type="taxonomic scope" value="Bacteria"/>
</dbReference>
<dbReference type="InterPro" id="IPR001387">
    <property type="entry name" value="Cro/C1-type_HTH"/>
</dbReference>
<protein>
    <submittedName>
        <fullName evidence="2">Helix-turn-helix domain protein</fullName>
    </submittedName>
</protein>
<dbReference type="KEGG" id="scs:Sta7437_0730"/>
<dbReference type="InterPro" id="IPR027417">
    <property type="entry name" value="P-loop_NTPase"/>
</dbReference>
<dbReference type="PROSITE" id="PS50943">
    <property type="entry name" value="HTH_CROC1"/>
    <property type="match status" value="1"/>
</dbReference>
<dbReference type="Gene3D" id="1.10.260.40">
    <property type="entry name" value="lambda repressor-like DNA-binding domains"/>
    <property type="match status" value="1"/>
</dbReference>
<sequence>MKKNINAYRLAQQTGIDKTYLSKLISGVIKKPGHDKLAKIAQVLELKPSQLLAIFTKPQTAVAELNVGEIKLSQQQTVQYSGQDWGEAPDGMVCYGRLAEIETSRQWLIQERCRVIILYGLGGIGKTTLAVHLAKQFQKEFDYIFWRSLAHAPSIETVLSEAIVLTAHRQTFEATVAQKISQLLFQLRQSRCLLIFDQIESILATGNATQPYQDEHQMYGELFRQIAQLEHQSCLLLIGNEKPKDLAILESASASIRSLQLQGLTTAARQLLEDKQLSEIERWDELIEIYRGHPLALKIVATTIKEVFNGSISEFLRQNTLFLGDLEFVIDQQYHRLSDAEKTLICAIAKENQLVSIPQLMAKPTLSMRCSEMIGLLDCLRRRSLLETVQEHNQTFYTLQPVIRKYLNSYY</sequence>
<dbReference type="Proteomes" id="UP000010473">
    <property type="component" value="Chromosome"/>
</dbReference>
<dbReference type="OrthoDB" id="443122at2"/>
<dbReference type="SUPFAM" id="SSF52540">
    <property type="entry name" value="P-loop containing nucleoside triphosphate hydrolases"/>
    <property type="match status" value="1"/>
</dbReference>
<dbReference type="Pfam" id="PF13443">
    <property type="entry name" value="HTH_26"/>
    <property type="match status" value="1"/>
</dbReference>
<dbReference type="SMART" id="SM00382">
    <property type="entry name" value="AAA"/>
    <property type="match status" value="1"/>
</dbReference>
<dbReference type="InterPro" id="IPR010982">
    <property type="entry name" value="Lambda_DNA-bd_dom_sf"/>
</dbReference>
<dbReference type="PANTHER" id="PTHR47691:SF3">
    <property type="entry name" value="HTH-TYPE TRANSCRIPTIONAL REGULATOR RV0890C-RELATED"/>
    <property type="match status" value="1"/>
</dbReference>
<evidence type="ECO:0000259" key="1">
    <source>
        <dbReference type="PROSITE" id="PS50943"/>
    </source>
</evidence>
<dbReference type="CDD" id="cd00093">
    <property type="entry name" value="HTH_XRE"/>
    <property type="match status" value="1"/>
</dbReference>
<dbReference type="InterPro" id="IPR003593">
    <property type="entry name" value="AAA+_ATPase"/>
</dbReference>
<dbReference type="AlphaFoldDB" id="K9XQF9"/>